<dbReference type="InterPro" id="IPR002575">
    <property type="entry name" value="Aminoglycoside_PTrfase"/>
</dbReference>
<dbReference type="Gene3D" id="3.90.1200.10">
    <property type="match status" value="1"/>
</dbReference>
<dbReference type="PANTHER" id="PTHR21310">
    <property type="entry name" value="AMINOGLYCOSIDE PHOSPHOTRANSFERASE-RELATED-RELATED"/>
    <property type="match status" value="1"/>
</dbReference>
<evidence type="ECO:0000313" key="3">
    <source>
        <dbReference type="Proteomes" id="UP000663671"/>
    </source>
</evidence>
<dbReference type="EMBL" id="CP069111">
    <property type="protein sequence ID" value="QSS62164.1"/>
    <property type="molecule type" value="Genomic_DNA"/>
</dbReference>
<protein>
    <recommendedName>
        <fullName evidence="1">Aminoglycoside phosphotransferase domain-containing protein</fullName>
    </recommendedName>
</protein>
<dbReference type="Pfam" id="PF01636">
    <property type="entry name" value="APH"/>
    <property type="match status" value="1"/>
</dbReference>
<dbReference type="OrthoDB" id="4478880at2759"/>
<dbReference type="AlphaFoldDB" id="A0A8A1MC18"/>
<dbReference type="PANTHER" id="PTHR21310:SF15">
    <property type="entry name" value="AMINOGLYCOSIDE PHOSPHOTRANSFERASE DOMAIN-CONTAINING PROTEIN"/>
    <property type="match status" value="1"/>
</dbReference>
<dbReference type="Proteomes" id="UP000663671">
    <property type="component" value="Chromosome 5"/>
</dbReference>
<dbReference type="VEuPathDB" id="FungiDB:I7I51_04341"/>
<evidence type="ECO:0000313" key="2">
    <source>
        <dbReference type="EMBL" id="QSS62164.1"/>
    </source>
</evidence>
<gene>
    <name evidence="2" type="ORF">I7I51_04341</name>
</gene>
<organism evidence="2 3">
    <name type="scientific">Ajellomyces capsulatus</name>
    <name type="common">Darling's disease fungus</name>
    <name type="synonym">Histoplasma capsulatum</name>
    <dbReference type="NCBI Taxonomy" id="5037"/>
    <lineage>
        <taxon>Eukaryota</taxon>
        <taxon>Fungi</taxon>
        <taxon>Dikarya</taxon>
        <taxon>Ascomycota</taxon>
        <taxon>Pezizomycotina</taxon>
        <taxon>Eurotiomycetes</taxon>
        <taxon>Eurotiomycetidae</taxon>
        <taxon>Onygenales</taxon>
        <taxon>Ajellomycetaceae</taxon>
        <taxon>Histoplasma</taxon>
    </lineage>
</organism>
<proteinExistence type="predicted"/>
<feature type="domain" description="Aminoglycoside phosphotransferase" evidence="1">
    <location>
        <begin position="63"/>
        <end position="215"/>
    </location>
</feature>
<dbReference type="InterPro" id="IPR011009">
    <property type="entry name" value="Kinase-like_dom_sf"/>
</dbReference>
<name>A0A8A1MC18_AJECA</name>
<dbReference type="InterPro" id="IPR051678">
    <property type="entry name" value="AGP_Transferase"/>
</dbReference>
<sequence length="247" mass="28490">MSSSTDEEWLKRCRNEHMPFPPFDRYIYLLPEHVVKKRLIPGELGYDGYEPEFSTISLRDGNEVRTLELVRQYTNIPVPKLIHQGDGFNVFERIPGITVNESPTWDKISPRQREAIKLQVQNYIKELAKVPNPSAGVRSLSVSGEIIHLQLPHRGPFESTKAFLRAYEDEDAPFIHQINPLSKPVLSHLDWDLSNIVLHPNLDAVAGVIDWERAAFFPEGGRSIHRMCHQWEGWETLFDGIEFPLEQ</sequence>
<accession>A0A8A1MC18</accession>
<evidence type="ECO:0000259" key="1">
    <source>
        <dbReference type="Pfam" id="PF01636"/>
    </source>
</evidence>
<reference evidence="2" key="1">
    <citation type="submission" date="2021-01" db="EMBL/GenBank/DDBJ databases">
        <title>Chromosome-level genome assembly of a human fungal pathogen reveals clustering of transcriptionally co-regulated genes.</title>
        <authorList>
            <person name="Voorhies M."/>
            <person name="Cohen S."/>
            <person name="Shea T.P."/>
            <person name="Petrus S."/>
            <person name="Munoz J.F."/>
            <person name="Poplawski S."/>
            <person name="Goldman W.E."/>
            <person name="Michael T."/>
            <person name="Cuomo C.A."/>
            <person name="Sil A."/>
            <person name="Beyhan S."/>
        </authorList>
    </citation>
    <scope>NUCLEOTIDE SEQUENCE</scope>
    <source>
        <strain evidence="2">WU24</strain>
    </source>
</reference>
<dbReference type="SUPFAM" id="SSF56112">
    <property type="entry name" value="Protein kinase-like (PK-like)"/>
    <property type="match status" value="1"/>
</dbReference>